<dbReference type="InterPro" id="IPR015720">
    <property type="entry name" value="Emp24-like"/>
</dbReference>
<dbReference type="Ensembl" id="ENSEBUT00000001994.1">
    <property type="protein sequence ID" value="ENSEBUP00000001663.1"/>
    <property type="gene ID" value="ENSEBUG00000001352.1"/>
</dbReference>
<evidence type="ECO:0000256" key="7">
    <source>
        <dbReference type="RuleBase" id="RU003827"/>
    </source>
</evidence>
<accession>A0A8C4NAZ9</accession>
<dbReference type="GeneTree" id="ENSGT00550000074954"/>
<dbReference type="Proteomes" id="UP000694388">
    <property type="component" value="Unplaced"/>
</dbReference>
<evidence type="ECO:0000313" key="12">
    <source>
        <dbReference type="Proteomes" id="UP000694388"/>
    </source>
</evidence>
<feature type="domain" description="GOLD" evidence="10">
    <location>
        <begin position="30"/>
        <end position="188"/>
    </location>
</feature>
<evidence type="ECO:0000256" key="9">
    <source>
        <dbReference type="SAM" id="SignalP"/>
    </source>
</evidence>
<organism evidence="11 12">
    <name type="scientific">Eptatretus burgeri</name>
    <name type="common">Inshore hagfish</name>
    <dbReference type="NCBI Taxonomy" id="7764"/>
    <lineage>
        <taxon>Eukaryota</taxon>
        <taxon>Metazoa</taxon>
        <taxon>Chordata</taxon>
        <taxon>Craniata</taxon>
        <taxon>Vertebrata</taxon>
        <taxon>Cyclostomata</taxon>
        <taxon>Myxini</taxon>
        <taxon>Myxiniformes</taxon>
        <taxon>Myxinidae</taxon>
        <taxon>Eptatretinae</taxon>
        <taxon>Eptatretus</taxon>
    </lineage>
</organism>
<evidence type="ECO:0000256" key="8">
    <source>
        <dbReference type="SAM" id="Coils"/>
    </source>
</evidence>
<dbReference type="PROSITE" id="PS50866">
    <property type="entry name" value="GOLD"/>
    <property type="match status" value="1"/>
</dbReference>
<feature type="coiled-coil region" evidence="8">
    <location>
        <begin position="137"/>
        <end position="164"/>
    </location>
</feature>
<keyword evidence="8" id="KW-0175">Coiled coil</keyword>
<protein>
    <recommendedName>
        <fullName evidence="10">GOLD domain-containing protein</fullName>
    </recommendedName>
</protein>
<name>A0A8C4NAZ9_EPTBU</name>
<dbReference type="Pfam" id="PF01105">
    <property type="entry name" value="EMP24_GP25L"/>
    <property type="match status" value="1"/>
</dbReference>
<dbReference type="AlphaFoldDB" id="A0A8C4NAZ9"/>
<keyword evidence="12" id="KW-1185">Reference proteome</keyword>
<dbReference type="GO" id="GO:0005789">
    <property type="term" value="C:endoplasmic reticulum membrane"/>
    <property type="evidence" value="ECO:0007669"/>
    <property type="project" value="UniProtKB-SubCell"/>
</dbReference>
<dbReference type="InterPro" id="IPR009038">
    <property type="entry name" value="GOLD_dom"/>
</dbReference>
<evidence type="ECO:0000256" key="1">
    <source>
        <dbReference type="ARBA" id="ARBA00004115"/>
    </source>
</evidence>
<feature type="signal peptide" evidence="9">
    <location>
        <begin position="1"/>
        <end position="20"/>
    </location>
</feature>
<keyword evidence="5" id="KW-1133">Transmembrane helix</keyword>
<keyword evidence="3 7" id="KW-0812">Transmembrane</keyword>
<feature type="chain" id="PRO_5034382260" description="GOLD domain-containing protein" evidence="9">
    <location>
        <begin position="21"/>
        <end position="239"/>
    </location>
</feature>
<dbReference type="PANTHER" id="PTHR22811">
    <property type="entry name" value="TRANSMEMBRANE EMP24 DOMAIN-CONTAINING PROTEIN"/>
    <property type="match status" value="1"/>
</dbReference>
<keyword evidence="4 9" id="KW-0732">Signal</keyword>
<evidence type="ECO:0000259" key="10">
    <source>
        <dbReference type="PROSITE" id="PS50866"/>
    </source>
</evidence>
<keyword evidence="6" id="KW-0472">Membrane</keyword>
<evidence type="ECO:0000256" key="4">
    <source>
        <dbReference type="ARBA" id="ARBA00022729"/>
    </source>
</evidence>
<evidence type="ECO:0000256" key="2">
    <source>
        <dbReference type="ARBA" id="ARBA00007104"/>
    </source>
</evidence>
<comment type="similarity">
    <text evidence="2 7">Belongs to the EMP24/GP25L family.</text>
</comment>
<sequence>MPRWATLCGLLAMVSPKVFSISFTLSSNTEKCLIDDVLPDLLVAGEYSILEHSLYPIENTLKITDDNNHILFSHKDSQGKFSFTSDRTSAVYICFSSKVEIPMGTFLPDQLVHITLKHGVEAKHYKEIAKMEKLKPLETKVQQLTELAKELQDYFEQMQTRRRERRGSNGEILMSVKEQFPVSLTLTLTQLCVRILNRSSPKLHHMVEFVIRKKPIVFKVKRSITWERFLKSSLFIRLT</sequence>
<proteinExistence type="inferred from homology"/>
<reference evidence="11" key="1">
    <citation type="submission" date="2025-08" db="UniProtKB">
        <authorList>
            <consortium name="Ensembl"/>
        </authorList>
    </citation>
    <scope>IDENTIFICATION</scope>
</reference>
<evidence type="ECO:0000256" key="3">
    <source>
        <dbReference type="ARBA" id="ARBA00022692"/>
    </source>
</evidence>
<reference evidence="11" key="2">
    <citation type="submission" date="2025-09" db="UniProtKB">
        <authorList>
            <consortium name="Ensembl"/>
        </authorList>
    </citation>
    <scope>IDENTIFICATION</scope>
</reference>
<dbReference type="SMART" id="SM01190">
    <property type="entry name" value="EMP24_GP25L"/>
    <property type="match status" value="1"/>
</dbReference>
<evidence type="ECO:0000256" key="5">
    <source>
        <dbReference type="ARBA" id="ARBA00022989"/>
    </source>
</evidence>
<evidence type="ECO:0000313" key="11">
    <source>
        <dbReference type="Ensembl" id="ENSEBUP00000001663.1"/>
    </source>
</evidence>
<evidence type="ECO:0000256" key="6">
    <source>
        <dbReference type="ARBA" id="ARBA00023136"/>
    </source>
</evidence>
<comment type="subcellular location">
    <subcellularLocation>
        <location evidence="1">Endoplasmic reticulum membrane</location>
        <topology evidence="1">Single-pass type I membrane protein</topology>
    </subcellularLocation>
    <subcellularLocation>
        <location evidence="7">Membrane</location>
        <topology evidence="7">Single-pass type I membrane protein</topology>
    </subcellularLocation>
</comment>